<protein>
    <submittedName>
        <fullName evidence="1">Uncharacterized protein</fullName>
    </submittedName>
</protein>
<dbReference type="AlphaFoldDB" id="A0AAD9M0L1"/>
<gene>
    <name evidence="1" type="ORF">LX32DRAFT_728858</name>
</gene>
<sequence length="54" mass="5672">MPDATTLTAAVAAAAVILLAGCAWEWIVNTVAQPVGARQQQPTLARLLALERKT</sequence>
<evidence type="ECO:0000313" key="1">
    <source>
        <dbReference type="EMBL" id="KAK2028184.1"/>
    </source>
</evidence>
<reference evidence="1" key="1">
    <citation type="submission" date="2021-06" db="EMBL/GenBank/DDBJ databases">
        <title>Comparative genomics, transcriptomics and evolutionary studies reveal genomic signatures of adaptation to plant cell wall in hemibiotrophic fungi.</title>
        <authorList>
            <consortium name="DOE Joint Genome Institute"/>
            <person name="Baroncelli R."/>
            <person name="Diaz J.F."/>
            <person name="Benocci T."/>
            <person name="Peng M."/>
            <person name="Battaglia E."/>
            <person name="Haridas S."/>
            <person name="Andreopoulos W."/>
            <person name="Labutti K."/>
            <person name="Pangilinan J."/>
            <person name="Floch G.L."/>
            <person name="Makela M.R."/>
            <person name="Henrissat B."/>
            <person name="Grigoriev I.V."/>
            <person name="Crouch J.A."/>
            <person name="De Vries R.P."/>
            <person name="Sukno S.A."/>
            <person name="Thon M.R."/>
        </authorList>
    </citation>
    <scope>NUCLEOTIDE SEQUENCE</scope>
    <source>
        <strain evidence="1">MAFF235873</strain>
    </source>
</reference>
<evidence type="ECO:0000313" key="2">
    <source>
        <dbReference type="Proteomes" id="UP001232148"/>
    </source>
</evidence>
<accession>A0AAD9M0L1</accession>
<dbReference type="EMBL" id="MU842882">
    <property type="protein sequence ID" value="KAK2028184.1"/>
    <property type="molecule type" value="Genomic_DNA"/>
</dbReference>
<keyword evidence="2" id="KW-1185">Reference proteome</keyword>
<proteinExistence type="predicted"/>
<dbReference type="Proteomes" id="UP001232148">
    <property type="component" value="Unassembled WGS sequence"/>
</dbReference>
<name>A0AAD9M0L1_9PEZI</name>
<organism evidence="1 2">
    <name type="scientific">Colletotrichum zoysiae</name>
    <dbReference type="NCBI Taxonomy" id="1216348"/>
    <lineage>
        <taxon>Eukaryota</taxon>
        <taxon>Fungi</taxon>
        <taxon>Dikarya</taxon>
        <taxon>Ascomycota</taxon>
        <taxon>Pezizomycotina</taxon>
        <taxon>Sordariomycetes</taxon>
        <taxon>Hypocreomycetidae</taxon>
        <taxon>Glomerellales</taxon>
        <taxon>Glomerellaceae</taxon>
        <taxon>Colletotrichum</taxon>
        <taxon>Colletotrichum graminicola species complex</taxon>
    </lineage>
</organism>
<comment type="caution">
    <text evidence="1">The sequence shown here is derived from an EMBL/GenBank/DDBJ whole genome shotgun (WGS) entry which is preliminary data.</text>
</comment>